<dbReference type="PROSITE" id="PS50850">
    <property type="entry name" value="MFS"/>
    <property type="match status" value="1"/>
</dbReference>
<dbReference type="InterPro" id="IPR005829">
    <property type="entry name" value="Sugar_transporter_CS"/>
</dbReference>
<feature type="transmembrane region" description="Helical" evidence="8">
    <location>
        <begin position="270"/>
        <end position="290"/>
    </location>
</feature>
<evidence type="ECO:0000256" key="2">
    <source>
        <dbReference type="ARBA" id="ARBA00010992"/>
    </source>
</evidence>
<dbReference type="PRINTS" id="PR00171">
    <property type="entry name" value="SUGRTRNSPORT"/>
</dbReference>
<feature type="transmembrane region" description="Helical" evidence="8">
    <location>
        <begin position="333"/>
        <end position="355"/>
    </location>
</feature>
<evidence type="ECO:0000256" key="4">
    <source>
        <dbReference type="ARBA" id="ARBA00022692"/>
    </source>
</evidence>
<feature type="transmembrane region" description="Helical" evidence="8">
    <location>
        <begin position="397"/>
        <end position="416"/>
    </location>
</feature>
<reference evidence="10 11" key="1">
    <citation type="submission" date="2016-04" db="EMBL/GenBank/DDBJ databases">
        <title>Draft genome of Fonsecaea erecta CBS 125763.</title>
        <authorList>
            <person name="Weiss V.A."/>
            <person name="Vicente V.A."/>
            <person name="Raittz R.T."/>
            <person name="Moreno L.F."/>
            <person name="De Souza E.M."/>
            <person name="Pedrosa F.O."/>
            <person name="Steffens M.B."/>
            <person name="Faoro H."/>
            <person name="Tadra-Sfeir M.Z."/>
            <person name="Najafzadeh M.J."/>
            <person name="Felipe M.S."/>
            <person name="Teixeira M."/>
            <person name="Sun J."/>
            <person name="Xi L."/>
            <person name="Gomes R."/>
            <person name="De Azevedo C.M."/>
            <person name="Salgado C.G."/>
            <person name="Da Silva M.B."/>
            <person name="Nascimento M.F."/>
            <person name="Queiroz-Telles F."/>
            <person name="Attili D.S."/>
            <person name="Gorbushina A."/>
        </authorList>
    </citation>
    <scope>NUCLEOTIDE SEQUENCE [LARGE SCALE GENOMIC DNA]</scope>
    <source>
        <strain evidence="10 11">CBS 125763</strain>
    </source>
</reference>
<dbReference type="NCBIfam" id="TIGR00879">
    <property type="entry name" value="SP"/>
    <property type="match status" value="1"/>
</dbReference>
<evidence type="ECO:0000313" key="10">
    <source>
        <dbReference type="EMBL" id="OAP57836.1"/>
    </source>
</evidence>
<dbReference type="SUPFAM" id="SSF103473">
    <property type="entry name" value="MFS general substrate transporter"/>
    <property type="match status" value="1"/>
</dbReference>
<feature type="transmembrane region" description="Helical" evidence="8">
    <location>
        <begin position="86"/>
        <end position="104"/>
    </location>
</feature>
<dbReference type="PROSITE" id="PS00217">
    <property type="entry name" value="SUGAR_TRANSPORT_2"/>
    <property type="match status" value="1"/>
</dbReference>
<dbReference type="PANTHER" id="PTHR48022:SF28">
    <property type="entry name" value="MAJOR FACILITATOR SUPERFAMILY (MFS) PROFILE DOMAIN-CONTAINING PROTEIN-RELATED"/>
    <property type="match status" value="1"/>
</dbReference>
<dbReference type="OrthoDB" id="6133115at2759"/>
<proteinExistence type="inferred from homology"/>
<feature type="transmembrane region" description="Helical" evidence="8">
    <location>
        <begin position="302"/>
        <end position="326"/>
    </location>
</feature>
<dbReference type="GO" id="GO:0016020">
    <property type="term" value="C:membrane"/>
    <property type="evidence" value="ECO:0007669"/>
    <property type="project" value="UniProtKB-SubCell"/>
</dbReference>
<keyword evidence="6 8" id="KW-0472">Membrane</keyword>
<feature type="transmembrane region" description="Helical" evidence="8">
    <location>
        <begin position="175"/>
        <end position="196"/>
    </location>
</feature>
<dbReference type="PANTHER" id="PTHR48022">
    <property type="entry name" value="PLASTIDIC GLUCOSE TRANSPORTER 4"/>
    <property type="match status" value="1"/>
</dbReference>
<accession>A0A178ZED3</accession>
<dbReference type="InterPro" id="IPR020846">
    <property type="entry name" value="MFS_dom"/>
</dbReference>
<dbReference type="GeneID" id="30012742"/>
<evidence type="ECO:0000256" key="1">
    <source>
        <dbReference type="ARBA" id="ARBA00004141"/>
    </source>
</evidence>
<dbReference type="EMBL" id="LVYI01000007">
    <property type="protein sequence ID" value="OAP57836.1"/>
    <property type="molecule type" value="Genomic_DNA"/>
</dbReference>
<keyword evidence="11" id="KW-1185">Reference proteome</keyword>
<evidence type="ECO:0000313" key="11">
    <source>
        <dbReference type="Proteomes" id="UP000078343"/>
    </source>
</evidence>
<comment type="caution">
    <text evidence="10">The sequence shown here is derived from an EMBL/GenBank/DDBJ whole genome shotgun (WGS) entry which is preliminary data.</text>
</comment>
<dbReference type="RefSeq" id="XP_018691203.1">
    <property type="nucleotide sequence ID" value="XM_018840082.1"/>
</dbReference>
<feature type="transmembrane region" description="Helical" evidence="8">
    <location>
        <begin position="110"/>
        <end position="131"/>
    </location>
</feature>
<feature type="transmembrane region" description="Helical" evidence="8">
    <location>
        <begin position="361"/>
        <end position="385"/>
    </location>
</feature>
<comment type="subcellular location">
    <subcellularLocation>
        <location evidence="1">Membrane</location>
        <topology evidence="1">Multi-pass membrane protein</topology>
    </subcellularLocation>
</comment>
<feature type="transmembrane region" description="Helical" evidence="8">
    <location>
        <begin position="143"/>
        <end position="163"/>
    </location>
</feature>
<evidence type="ECO:0000259" key="9">
    <source>
        <dbReference type="PROSITE" id="PS50850"/>
    </source>
</evidence>
<evidence type="ECO:0000256" key="7">
    <source>
        <dbReference type="RuleBase" id="RU003346"/>
    </source>
</evidence>
<feature type="transmembrane region" description="Helical" evidence="8">
    <location>
        <begin position="12"/>
        <end position="34"/>
    </location>
</feature>
<keyword evidence="5 8" id="KW-1133">Transmembrane helix</keyword>
<dbReference type="Gene3D" id="1.20.1250.20">
    <property type="entry name" value="MFS general substrate transporter like domains"/>
    <property type="match status" value="1"/>
</dbReference>
<dbReference type="InterPro" id="IPR036259">
    <property type="entry name" value="MFS_trans_sf"/>
</dbReference>
<sequence>MLWLGNLQGRWLQAGITLTCGVAFMLFGYDQGVFGGLLGNAMFIRTFNNPNPTIQGQIVSTFDLGCILGAATNLYTGDKLGRKKAIIVACGLVVLGSAIQASSFSLAQMIVGRIVAGFGIGSETAIIPMYQAETCNPKHRGKLIALQCIIVISGIVLTNWMNLGFTYVPDNDVSWRFPLAFQTFFALLAMFLILFTPESPRWLCMKDRHEEARRVIARLEGQETTNPEVSQFLQILIDTIAHERSAAEVSWREVFSNGEQQTFRRITLGAGLNFMQQMGGINVVVYYMPVVLTTSFDFSDRLALILTACDFIALMIWGGFGAVLIDRWGRKKLLLLGSVIQGTAFSVAAAGLGVGTRASNGVAVAFIFLYHLGFGLSFLCVPFTYAAEINSNRMRNIGAAIGMLTNWLFVYVVVLITPTGIANIGWRYYIIFGALNFSFIPVIWYFYIETAAMSLEEIDKMFEAKFHGGKSMTWNEARQAAKQSMAAAKAEISAKIGQDGVDGVVVHEEYSYDNEKKQSSPA</sequence>
<evidence type="ECO:0000256" key="6">
    <source>
        <dbReference type="ARBA" id="ARBA00023136"/>
    </source>
</evidence>
<keyword evidence="4 8" id="KW-0812">Transmembrane</keyword>
<evidence type="ECO:0000256" key="3">
    <source>
        <dbReference type="ARBA" id="ARBA00022448"/>
    </source>
</evidence>
<dbReference type="GO" id="GO:0005351">
    <property type="term" value="F:carbohydrate:proton symporter activity"/>
    <property type="evidence" value="ECO:0007669"/>
    <property type="project" value="TreeGrafter"/>
</dbReference>
<dbReference type="AlphaFoldDB" id="A0A178ZED3"/>
<keyword evidence="3 7" id="KW-0813">Transport</keyword>
<dbReference type="FunFam" id="1.20.1250.20:FF:000134">
    <property type="entry name" value="MFS sugar transporter protein"/>
    <property type="match status" value="1"/>
</dbReference>
<organism evidence="10 11">
    <name type="scientific">Fonsecaea erecta</name>
    <dbReference type="NCBI Taxonomy" id="1367422"/>
    <lineage>
        <taxon>Eukaryota</taxon>
        <taxon>Fungi</taxon>
        <taxon>Dikarya</taxon>
        <taxon>Ascomycota</taxon>
        <taxon>Pezizomycotina</taxon>
        <taxon>Eurotiomycetes</taxon>
        <taxon>Chaetothyriomycetidae</taxon>
        <taxon>Chaetothyriales</taxon>
        <taxon>Herpotrichiellaceae</taxon>
        <taxon>Fonsecaea</taxon>
    </lineage>
</organism>
<protein>
    <recommendedName>
        <fullName evidence="9">Major facilitator superfamily (MFS) profile domain-containing protein</fullName>
    </recommendedName>
</protein>
<dbReference type="Proteomes" id="UP000078343">
    <property type="component" value="Unassembled WGS sequence"/>
</dbReference>
<feature type="transmembrane region" description="Helical" evidence="8">
    <location>
        <begin position="428"/>
        <end position="448"/>
    </location>
</feature>
<dbReference type="Pfam" id="PF00083">
    <property type="entry name" value="Sugar_tr"/>
    <property type="match status" value="1"/>
</dbReference>
<evidence type="ECO:0000256" key="5">
    <source>
        <dbReference type="ARBA" id="ARBA00022989"/>
    </source>
</evidence>
<comment type="similarity">
    <text evidence="2 7">Belongs to the major facilitator superfamily. Sugar transporter (TC 2.A.1.1) family.</text>
</comment>
<evidence type="ECO:0000256" key="8">
    <source>
        <dbReference type="SAM" id="Phobius"/>
    </source>
</evidence>
<feature type="domain" description="Major facilitator superfamily (MFS) profile" evidence="9">
    <location>
        <begin position="16"/>
        <end position="451"/>
    </location>
</feature>
<dbReference type="PROSITE" id="PS00216">
    <property type="entry name" value="SUGAR_TRANSPORT_1"/>
    <property type="match status" value="1"/>
</dbReference>
<dbReference type="InterPro" id="IPR050360">
    <property type="entry name" value="MFS_Sugar_Transporters"/>
</dbReference>
<gene>
    <name evidence="10" type="ORF">AYL99_08574</name>
</gene>
<dbReference type="InterPro" id="IPR003663">
    <property type="entry name" value="Sugar/inositol_transpt"/>
</dbReference>
<name>A0A178ZED3_9EURO</name>
<dbReference type="InterPro" id="IPR005828">
    <property type="entry name" value="MFS_sugar_transport-like"/>
</dbReference>